<dbReference type="InterPro" id="IPR000868">
    <property type="entry name" value="Isochorismatase-like_dom"/>
</dbReference>
<reference evidence="3 4" key="1">
    <citation type="submission" date="2018-12" db="EMBL/GenBank/DDBJ databases">
        <title>The Genome Submission of two Enterobacter spp. strains.</title>
        <authorList>
            <person name="Wu W."/>
            <person name="Wei L."/>
            <person name="Feng Y."/>
            <person name="Zong Z."/>
        </authorList>
    </citation>
    <scope>NUCLEOTIDE SEQUENCE [LARGE SCALE GENOMIC DNA]</scope>
    <source>
        <strain evidence="3 4">WCHEHu045002</strain>
    </source>
</reference>
<evidence type="ECO:0000259" key="2">
    <source>
        <dbReference type="Pfam" id="PF00857"/>
    </source>
</evidence>
<dbReference type="PANTHER" id="PTHR43540:SF14">
    <property type="entry name" value="ISOCHORISMATASE"/>
    <property type="match status" value="1"/>
</dbReference>
<dbReference type="AlphaFoldDB" id="A0A3R9PC19"/>
<protein>
    <submittedName>
        <fullName evidence="3">Isochorismatase family protein</fullName>
    </submittedName>
</protein>
<dbReference type="InterPro" id="IPR036380">
    <property type="entry name" value="Isochorismatase-like_sf"/>
</dbReference>
<evidence type="ECO:0000313" key="4">
    <source>
        <dbReference type="Proteomes" id="UP000276389"/>
    </source>
</evidence>
<proteinExistence type="predicted"/>
<dbReference type="Pfam" id="PF00857">
    <property type="entry name" value="Isochorismatase"/>
    <property type="match status" value="1"/>
</dbReference>
<sequence length="177" mass="19724">MSEKRVVMVVDMQNGVFETPRHQREKCVSLINQLTHAADTVIFIQHTEAGGLEEGSEGFALLPELRQPKDAFYVTKTACDAFYHTTLEGLLRDLGVHEFVICGCATDYCVDATFKNGVSRGYLITVAEDAHTTSNRPAADAQILISHYNDVWRNFIAPANPPAVKRVETILENWKAN</sequence>
<accession>A0A3R9PC19</accession>
<dbReference type="GO" id="GO:0016787">
    <property type="term" value="F:hydrolase activity"/>
    <property type="evidence" value="ECO:0007669"/>
    <property type="project" value="UniProtKB-KW"/>
</dbReference>
<dbReference type="InterPro" id="IPR050272">
    <property type="entry name" value="Isochorismatase-like_hydrls"/>
</dbReference>
<evidence type="ECO:0000313" key="3">
    <source>
        <dbReference type="EMBL" id="RSK67237.1"/>
    </source>
</evidence>
<feature type="domain" description="Isochorismatase-like" evidence="2">
    <location>
        <begin position="7"/>
        <end position="142"/>
    </location>
</feature>
<dbReference type="Gene3D" id="3.40.50.850">
    <property type="entry name" value="Isochorismatase-like"/>
    <property type="match status" value="1"/>
</dbReference>
<evidence type="ECO:0000256" key="1">
    <source>
        <dbReference type="ARBA" id="ARBA00022801"/>
    </source>
</evidence>
<dbReference type="SUPFAM" id="SSF52499">
    <property type="entry name" value="Isochorismatase-like hydrolases"/>
    <property type="match status" value="1"/>
</dbReference>
<dbReference type="RefSeq" id="WP_125914546.1">
    <property type="nucleotide sequence ID" value="NZ_CAMLPR010000023.1"/>
</dbReference>
<dbReference type="Proteomes" id="UP000276389">
    <property type="component" value="Unassembled WGS sequence"/>
</dbReference>
<gene>
    <name evidence="3" type="ORF">EJE24_11750</name>
</gene>
<organism evidence="3 4">
    <name type="scientific">Enterobacter huaxiensis</name>
    <dbReference type="NCBI Taxonomy" id="2494702"/>
    <lineage>
        <taxon>Bacteria</taxon>
        <taxon>Pseudomonadati</taxon>
        <taxon>Pseudomonadota</taxon>
        <taxon>Gammaproteobacteria</taxon>
        <taxon>Enterobacterales</taxon>
        <taxon>Enterobacteriaceae</taxon>
        <taxon>Enterobacter</taxon>
    </lineage>
</organism>
<dbReference type="EMBL" id="RWHU01000004">
    <property type="protein sequence ID" value="RSK67237.1"/>
    <property type="molecule type" value="Genomic_DNA"/>
</dbReference>
<comment type="caution">
    <text evidence="3">The sequence shown here is derived from an EMBL/GenBank/DDBJ whole genome shotgun (WGS) entry which is preliminary data.</text>
</comment>
<keyword evidence="1" id="KW-0378">Hydrolase</keyword>
<dbReference type="PANTHER" id="PTHR43540">
    <property type="entry name" value="PEROXYUREIDOACRYLATE/UREIDOACRYLATE AMIDOHYDROLASE-RELATED"/>
    <property type="match status" value="1"/>
</dbReference>
<name>A0A3R9PC19_9ENTR</name>